<dbReference type="InterPro" id="IPR006070">
    <property type="entry name" value="Sua5-like_dom"/>
</dbReference>
<dbReference type="NCBIfam" id="TIGR00057">
    <property type="entry name" value="L-threonylcarbamoyladenylate synthase"/>
    <property type="match status" value="1"/>
</dbReference>
<reference evidence="2 3" key="1">
    <citation type="journal article" date="2017" name="Arch. Microbiol.">
        <title>Mariprofundus micogutta sp. nov., a novel iron-oxidizing zetaproteobacterium isolated from a deep-sea hydrothermal field at the Bayonnaise knoll of the Izu-Ogasawara arc, and a description of Mariprofundales ord. nov. and Zetaproteobacteria classis nov.</title>
        <authorList>
            <person name="Makita H."/>
            <person name="Tanaka E."/>
            <person name="Mitsunobu S."/>
            <person name="Miyazaki M."/>
            <person name="Nunoura T."/>
            <person name="Uematsu K."/>
            <person name="Takaki Y."/>
            <person name="Nishi S."/>
            <person name="Shimamura S."/>
            <person name="Takai K."/>
        </authorList>
    </citation>
    <scope>NUCLEOTIDE SEQUENCE [LARGE SCALE GENOMIC DNA]</scope>
    <source>
        <strain evidence="2 3">ET2</strain>
    </source>
</reference>
<name>A0A1L8CK59_9PROT</name>
<dbReference type="InterPro" id="IPR052532">
    <property type="entry name" value="SUA5_domain"/>
</dbReference>
<comment type="caution">
    <text evidence="2">The sequence shown here is derived from an EMBL/GenBank/DDBJ whole genome shotgun (WGS) entry which is preliminary data.</text>
</comment>
<dbReference type="OrthoDB" id="9781656at2"/>
<dbReference type="EMBL" id="BDFD01000001">
    <property type="protein sequence ID" value="GAV19297.1"/>
    <property type="molecule type" value="Genomic_DNA"/>
</dbReference>
<dbReference type="RefSeq" id="WP_072658476.1">
    <property type="nucleotide sequence ID" value="NZ_BDFD01000001.1"/>
</dbReference>
<dbReference type="Pfam" id="PF01300">
    <property type="entry name" value="Sua5_yciO_yrdC"/>
    <property type="match status" value="1"/>
</dbReference>
<dbReference type="PANTHER" id="PTHR42828:SF3">
    <property type="entry name" value="THREONYLCARBAMOYL-AMP SYNTHASE"/>
    <property type="match status" value="1"/>
</dbReference>
<evidence type="ECO:0000313" key="3">
    <source>
        <dbReference type="Proteomes" id="UP000231632"/>
    </source>
</evidence>
<organism evidence="2 3">
    <name type="scientific">Mariprofundus micogutta</name>
    <dbReference type="NCBI Taxonomy" id="1921010"/>
    <lineage>
        <taxon>Bacteria</taxon>
        <taxon>Pseudomonadati</taxon>
        <taxon>Pseudomonadota</taxon>
        <taxon>Candidatius Mariprofundia</taxon>
        <taxon>Mariprofundales</taxon>
        <taxon>Mariprofundaceae</taxon>
        <taxon>Mariprofundus</taxon>
    </lineage>
</organism>
<dbReference type="Gene3D" id="3.90.870.10">
    <property type="entry name" value="DHBP synthase"/>
    <property type="match status" value="1"/>
</dbReference>
<dbReference type="PANTHER" id="PTHR42828">
    <property type="entry name" value="DHBP SYNTHASE RIBB-LIKE ALPHA/BETA DOMAIN-CONTAINING PROTEIN"/>
    <property type="match status" value="1"/>
</dbReference>
<dbReference type="AlphaFoldDB" id="A0A1L8CK59"/>
<dbReference type="STRING" id="1921010.MMIC_P0230"/>
<protein>
    <submittedName>
        <fullName evidence="2">Threonylcarbamoyl-AMP synthase</fullName>
    </submittedName>
</protein>
<dbReference type="InterPro" id="IPR017945">
    <property type="entry name" value="DHBP_synth_RibB-like_a/b_dom"/>
</dbReference>
<dbReference type="SUPFAM" id="SSF55821">
    <property type="entry name" value="YrdC/RibB"/>
    <property type="match status" value="1"/>
</dbReference>
<evidence type="ECO:0000313" key="2">
    <source>
        <dbReference type="EMBL" id="GAV19297.1"/>
    </source>
</evidence>
<gene>
    <name evidence="2" type="ORF">MMIC_P0230</name>
</gene>
<evidence type="ECO:0000259" key="1">
    <source>
        <dbReference type="PROSITE" id="PS51163"/>
    </source>
</evidence>
<dbReference type="PROSITE" id="PS51163">
    <property type="entry name" value="YRDC"/>
    <property type="match status" value="1"/>
</dbReference>
<proteinExistence type="predicted"/>
<keyword evidence="3" id="KW-1185">Reference proteome</keyword>
<dbReference type="Proteomes" id="UP000231632">
    <property type="component" value="Unassembled WGS sequence"/>
</dbReference>
<dbReference type="GO" id="GO:0003725">
    <property type="term" value="F:double-stranded RNA binding"/>
    <property type="evidence" value="ECO:0007669"/>
    <property type="project" value="InterPro"/>
</dbReference>
<feature type="domain" description="YrdC-like" evidence="1">
    <location>
        <begin position="16"/>
        <end position="201"/>
    </location>
</feature>
<accession>A0A1L8CK59</accession>
<sequence>MHVFEHLRLHPERPQIRQIRRAIEIMRQGHFLVVPTDTTYVMLCLPQAVDALADIRAFRRLDDHHMWSVVCADLSQAATCVRMDNHAHRILKRCLPGAYTFILPASSTLPRRIFGKRKDVGIRIPDHLVCQMLLEEVGEVLLATTLQLPGLDEPEHDPDDFVPRLKHLSCAVLDAGWAGMVPTTVVDLCESEPVLLREGAGEWPA</sequence>